<evidence type="ECO:0000256" key="1">
    <source>
        <dbReference type="SAM" id="Phobius"/>
    </source>
</evidence>
<protein>
    <submittedName>
        <fullName evidence="3">Serine hydrolase</fullName>
    </submittedName>
</protein>
<evidence type="ECO:0000259" key="2">
    <source>
        <dbReference type="Pfam" id="PF00144"/>
    </source>
</evidence>
<keyword evidence="1" id="KW-0812">Transmembrane</keyword>
<evidence type="ECO:0000313" key="4">
    <source>
        <dbReference type="Proteomes" id="UP001221838"/>
    </source>
</evidence>
<dbReference type="GO" id="GO:0016787">
    <property type="term" value="F:hydrolase activity"/>
    <property type="evidence" value="ECO:0007669"/>
    <property type="project" value="UniProtKB-KW"/>
</dbReference>
<organism evidence="3 4">
    <name type="scientific">Stigmatella ashevillensis</name>
    <dbReference type="NCBI Taxonomy" id="2995309"/>
    <lineage>
        <taxon>Bacteria</taxon>
        <taxon>Pseudomonadati</taxon>
        <taxon>Myxococcota</taxon>
        <taxon>Myxococcia</taxon>
        <taxon>Myxococcales</taxon>
        <taxon>Cystobacterineae</taxon>
        <taxon>Archangiaceae</taxon>
        <taxon>Stigmatella</taxon>
    </lineage>
</organism>
<feature type="transmembrane region" description="Helical" evidence="1">
    <location>
        <begin position="130"/>
        <end position="149"/>
    </location>
</feature>
<keyword evidence="3" id="KW-0378">Hydrolase</keyword>
<feature type="transmembrane region" description="Helical" evidence="1">
    <location>
        <begin position="100"/>
        <end position="124"/>
    </location>
</feature>
<dbReference type="InterPro" id="IPR012338">
    <property type="entry name" value="Beta-lactam/transpept-like"/>
</dbReference>
<keyword evidence="1" id="KW-0472">Membrane</keyword>
<feature type="transmembrane region" description="Helical" evidence="1">
    <location>
        <begin position="30"/>
        <end position="53"/>
    </location>
</feature>
<keyword evidence="1" id="KW-1133">Transmembrane helix</keyword>
<dbReference type="SUPFAM" id="SSF56601">
    <property type="entry name" value="beta-lactamase/transpeptidase-like"/>
    <property type="match status" value="1"/>
</dbReference>
<feature type="transmembrane region" description="Helical" evidence="1">
    <location>
        <begin position="65"/>
        <end position="88"/>
    </location>
</feature>
<dbReference type="InterPro" id="IPR050789">
    <property type="entry name" value="Diverse_Enzym_Activities"/>
</dbReference>
<dbReference type="Proteomes" id="UP001221838">
    <property type="component" value="Unassembled WGS sequence"/>
</dbReference>
<sequence>MFQSQPTEEAKASPARVIPENPEAAASTGWGFPFGVGLGTALGVGPLALWAGVWVGAGSLNTVRAALPALLLVLALPPLAVAVMEAWASRRQGLGPVRTGRALGLAFGTQVGILGGAIGVHASARRLGDAALLVLVQAVLLPGVVTWALKARRRAGTLAAKASGVSLLVLLGLADRAEAGCPERDAWPTKDWSPGVLAAGHEPALRAFEQYAFTRQEPAQERKGVRTDGVVIIHRGRLVYERYAPGWQAGRRHLGWSMSKSVTNALTGMAVARGALALEDSICKYVKSSRESACAIQVRHLLEFASGLDWQEGYEDGPLQSSSVLAMLYGEGHADMVSFITSHVQRDVPGTSWEYSSGDTTLLAAVVGAAMRPQQAEGWEWKLLFEPVGVHSAVWERDGKGALVGSSLLYATPRDWAKLGFLFLNEGCWEGQRLVPEGWVAQSTAVAEPLRKKRLYWDAGDVQGWQFWLNRPVPGVQEKRPWPHVPEDAYAMRGHWGQSVTLIPSLDVVVVRMADDREPGAFDLDAFLSKALALVGETP</sequence>
<evidence type="ECO:0000313" key="3">
    <source>
        <dbReference type="EMBL" id="MDC0712278.1"/>
    </source>
</evidence>
<gene>
    <name evidence="3" type="ORF">POL68_27675</name>
</gene>
<dbReference type="PANTHER" id="PTHR43283:SF7">
    <property type="entry name" value="BETA-LACTAMASE-RELATED DOMAIN-CONTAINING PROTEIN"/>
    <property type="match status" value="1"/>
</dbReference>
<reference evidence="3 4" key="1">
    <citation type="submission" date="2022-11" db="EMBL/GenBank/DDBJ databases">
        <title>Minimal conservation of predation-associated metabolite biosynthetic gene clusters underscores biosynthetic potential of Myxococcota including descriptions for ten novel species: Archangium lansinium sp. nov., Myxococcus landrumus sp. nov., Nannocystis bai.</title>
        <authorList>
            <person name="Ahearne A."/>
            <person name="Stevens C."/>
            <person name="Dowd S."/>
        </authorList>
    </citation>
    <scope>NUCLEOTIDE SEQUENCE [LARGE SCALE GENOMIC DNA]</scope>
    <source>
        <strain evidence="3 4">NCWAL01</strain>
    </source>
</reference>
<keyword evidence="4" id="KW-1185">Reference proteome</keyword>
<accession>A0ABT5DHP0</accession>
<dbReference type="InterPro" id="IPR001466">
    <property type="entry name" value="Beta-lactam-related"/>
</dbReference>
<dbReference type="Pfam" id="PF00144">
    <property type="entry name" value="Beta-lactamase"/>
    <property type="match status" value="1"/>
</dbReference>
<feature type="domain" description="Beta-lactamase-related" evidence="2">
    <location>
        <begin position="219"/>
        <end position="528"/>
    </location>
</feature>
<name>A0ABT5DHP0_9BACT</name>
<dbReference type="EMBL" id="JAQNDM010000002">
    <property type="protein sequence ID" value="MDC0712278.1"/>
    <property type="molecule type" value="Genomic_DNA"/>
</dbReference>
<proteinExistence type="predicted"/>
<dbReference type="PANTHER" id="PTHR43283">
    <property type="entry name" value="BETA-LACTAMASE-RELATED"/>
    <property type="match status" value="1"/>
</dbReference>
<dbReference type="Gene3D" id="3.40.710.10">
    <property type="entry name" value="DD-peptidase/beta-lactamase superfamily"/>
    <property type="match status" value="1"/>
</dbReference>
<comment type="caution">
    <text evidence="3">The sequence shown here is derived from an EMBL/GenBank/DDBJ whole genome shotgun (WGS) entry which is preliminary data.</text>
</comment>
<dbReference type="RefSeq" id="WP_272142355.1">
    <property type="nucleotide sequence ID" value="NZ_JAQNDM010000002.1"/>
</dbReference>